<gene>
    <name evidence="3" type="ORF">SARC_04053</name>
</gene>
<evidence type="ECO:0000256" key="2">
    <source>
        <dbReference type="SAM" id="MobiDB-lite"/>
    </source>
</evidence>
<reference evidence="3 4" key="1">
    <citation type="submission" date="2011-02" db="EMBL/GenBank/DDBJ databases">
        <title>The Genome Sequence of Sphaeroforma arctica JP610.</title>
        <authorList>
            <consortium name="The Broad Institute Genome Sequencing Platform"/>
            <person name="Russ C."/>
            <person name="Cuomo C."/>
            <person name="Young S.K."/>
            <person name="Zeng Q."/>
            <person name="Gargeya S."/>
            <person name="Alvarado L."/>
            <person name="Berlin A."/>
            <person name="Chapman S.B."/>
            <person name="Chen Z."/>
            <person name="Freedman E."/>
            <person name="Gellesch M."/>
            <person name="Goldberg J."/>
            <person name="Griggs A."/>
            <person name="Gujja S."/>
            <person name="Heilman E."/>
            <person name="Heiman D."/>
            <person name="Howarth C."/>
            <person name="Mehta T."/>
            <person name="Neiman D."/>
            <person name="Pearson M."/>
            <person name="Roberts A."/>
            <person name="Saif S."/>
            <person name="Shea T."/>
            <person name="Shenoy N."/>
            <person name="Sisk P."/>
            <person name="Stolte C."/>
            <person name="Sykes S."/>
            <person name="White J."/>
            <person name="Yandava C."/>
            <person name="Burger G."/>
            <person name="Gray M.W."/>
            <person name="Holland P.W.H."/>
            <person name="King N."/>
            <person name="Lang F.B.F."/>
            <person name="Roger A.J."/>
            <person name="Ruiz-Trillo I."/>
            <person name="Haas B."/>
            <person name="Nusbaum C."/>
            <person name="Birren B."/>
        </authorList>
    </citation>
    <scope>NUCLEOTIDE SEQUENCE [LARGE SCALE GENOMIC DNA]</scope>
    <source>
        <strain evidence="3 4">JP610</strain>
    </source>
</reference>
<accession>A0A0L0G497</accession>
<feature type="compositionally biased region" description="Basic and acidic residues" evidence="2">
    <location>
        <begin position="291"/>
        <end position="338"/>
    </location>
</feature>
<dbReference type="Proteomes" id="UP000054560">
    <property type="component" value="Unassembled WGS sequence"/>
</dbReference>
<dbReference type="AlphaFoldDB" id="A0A0L0G497"/>
<keyword evidence="4" id="KW-1185">Reference proteome</keyword>
<keyword evidence="1" id="KW-0175">Coiled coil</keyword>
<evidence type="ECO:0000256" key="1">
    <source>
        <dbReference type="SAM" id="Coils"/>
    </source>
</evidence>
<feature type="coiled-coil region" evidence="1">
    <location>
        <begin position="61"/>
        <end position="134"/>
    </location>
</feature>
<evidence type="ECO:0000313" key="3">
    <source>
        <dbReference type="EMBL" id="KNC83694.1"/>
    </source>
</evidence>
<evidence type="ECO:0000313" key="4">
    <source>
        <dbReference type="Proteomes" id="UP000054560"/>
    </source>
</evidence>
<dbReference type="EMBL" id="KQ241815">
    <property type="protein sequence ID" value="KNC83694.1"/>
    <property type="molecule type" value="Genomic_DNA"/>
</dbReference>
<proteinExistence type="predicted"/>
<feature type="compositionally biased region" description="Basic and acidic residues" evidence="2">
    <location>
        <begin position="272"/>
        <end position="283"/>
    </location>
</feature>
<dbReference type="GeneID" id="25904557"/>
<name>A0A0L0G497_9EUKA</name>
<organism evidence="3 4">
    <name type="scientific">Sphaeroforma arctica JP610</name>
    <dbReference type="NCBI Taxonomy" id="667725"/>
    <lineage>
        <taxon>Eukaryota</taxon>
        <taxon>Ichthyosporea</taxon>
        <taxon>Ichthyophonida</taxon>
        <taxon>Sphaeroforma</taxon>
    </lineage>
</organism>
<feature type="region of interest" description="Disordered" evidence="2">
    <location>
        <begin position="264"/>
        <end position="348"/>
    </location>
</feature>
<protein>
    <submittedName>
        <fullName evidence="3">Uncharacterized protein</fullName>
    </submittedName>
</protein>
<feature type="coiled-coil region" evidence="1">
    <location>
        <begin position="214"/>
        <end position="250"/>
    </location>
</feature>
<sequence length="348" mass="39547">MGIFSRQKSNVSVGPPGHQQKVDALAAYLKYSRGRVTTLAKLEQKTTKHLLDLNKREETAKAKGDKEVERLQALEEKAEAKQDKHATKIAQIEKAKQKIVDQEANVLTKQENVVAKAEEKAKAAEAKVAASGATEGNYKKIDTLRDAQAKEERYVTEQKEIHANLPEKHRLDILKLDMEKDATTAQLEHDLKKLKLAKTQAMYNRDFLIHSLLADKAKTTHKKAQVEARLAEERDRCDSLEREFTQLSDVPPPVAVAPYEPAKQVEPVEQQPETHHEPEHDDAGSFNDDLDDHHDTAHHDDAAHHAEHDEHHDHYDHAEHTDYNEHEHTDYNEHEHTETALPEAPHNP</sequence>
<dbReference type="RefSeq" id="XP_014157596.1">
    <property type="nucleotide sequence ID" value="XM_014302121.1"/>
</dbReference>